<dbReference type="Gene3D" id="3.20.20.70">
    <property type="entry name" value="Aldolase class I"/>
    <property type="match status" value="1"/>
</dbReference>
<dbReference type="NCBIfam" id="NF001377">
    <property type="entry name" value="PRK00278.2-4"/>
    <property type="match status" value="1"/>
</dbReference>
<name>A0A150LGA3_9BACI</name>
<accession>A0A150LGA3</accession>
<keyword evidence="7 9" id="KW-0057">Aromatic amino acid biosynthesis</keyword>
<evidence type="ECO:0000313" key="12">
    <source>
        <dbReference type="Proteomes" id="UP000075666"/>
    </source>
</evidence>
<dbReference type="NCBIfam" id="NF001371">
    <property type="entry name" value="PRK00278.1-3"/>
    <property type="match status" value="1"/>
</dbReference>
<evidence type="ECO:0000256" key="5">
    <source>
        <dbReference type="ARBA" id="ARBA00022793"/>
    </source>
</evidence>
<evidence type="ECO:0000256" key="9">
    <source>
        <dbReference type="HAMAP-Rule" id="MF_00134"/>
    </source>
</evidence>
<comment type="pathway">
    <text evidence="2 9">Amino-acid biosynthesis; L-tryptophan biosynthesis; L-tryptophan from chorismate: step 4/5.</text>
</comment>
<evidence type="ECO:0000256" key="7">
    <source>
        <dbReference type="ARBA" id="ARBA00023141"/>
    </source>
</evidence>
<evidence type="ECO:0000256" key="6">
    <source>
        <dbReference type="ARBA" id="ARBA00022822"/>
    </source>
</evidence>
<evidence type="ECO:0000256" key="2">
    <source>
        <dbReference type="ARBA" id="ARBA00004696"/>
    </source>
</evidence>
<comment type="similarity">
    <text evidence="3 9">Belongs to the TrpC family.</text>
</comment>
<dbReference type="InterPro" id="IPR011060">
    <property type="entry name" value="RibuloseP-bd_barrel"/>
</dbReference>
<dbReference type="EC" id="4.1.1.48" evidence="9"/>
<evidence type="ECO:0000256" key="8">
    <source>
        <dbReference type="ARBA" id="ARBA00023239"/>
    </source>
</evidence>
<dbReference type="InterPro" id="IPR013798">
    <property type="entry name" value="Indole-3-glycerol_P_synth_dom"/>
</dbReference>
<dbReference type="HAMAP" id="MF_00134_B">
    <property type="entry name" value="IGPS_B"/>
    <property type="match status" value="1"/>
</dbReference>
<reference evidence="11 12" key="1">
    <citation type="submission" date="2016-01" db="EMBL/GenBank/DDBJ databases">
        <title>Genome Sequences of Twelve Sporeforming Bacillus Species Isolated from Foods.</title>
        <authorList>
            <person name="Berendsen E.M."/>
            <person name="Wells-Bennik M.H."/>
            <person name="Krawcyk A.O."/>
            <person name="De Jong A."/>
            <person name="Holsappel S."/>
            <person name="Eijlander R.T."/>
            <person name="Kuipers O.P."/>
        </authorList>
    </citation>
    <scope>NUCLEOTIDE SEQUENCE [LARGE SCALE GENOMIC DNA]</scope>
    <source>
        <strain evidence="11 12">B4102</strain>
    </source>
</reference>
<keyword evidence="12" id="KW-1185">Reference proteome</keyword>
<dbReference type="PATRIC" id="fig|46224.3.peg.4102"/>
<keyword evidence="6 9" id="KW-0822">Tryptophan biosynthesis</keyword>
<dbReference type="OrthoDB" id="9804217at2"/>
<dbReference type="Proteomes" id="UP000075666">
    <property type="component" value="Unassembled WGS sequence"/>
</dbReference>
<comment type="caution">
    <text evidence="11">The sequence shown here is derived from an EMBL/GenBank/DDBJ whole genome shotgun (WGS) entry which is preliminary data.</text>
</comment>
<gene>
    <name evidence="9" type="primary">trpC</name>
    <name evidence="11" type="ORF">B4102_1797</name>
</gene>
<dbReference type="InterPro" id="IPR013785">
    <property type="entry name" value="Aldolase_TIM"/>
</dbReference>
<keyword evidence="4 9" id="KW-0028">Amino-acid biosynthesis</keyword>
<dbReference type="UniPathway" id="UPA00035">
    <property type="reaction ID" value="UER00043"/>
</dbReference>
<dbReference type="EMBL" id="LQYN01000007">
    <property type="protein sequence ID" value="KYD11371.1"/>
    <property type="molecule type" value="Genomic_DNA"/>
</dbReference>
<dbReference type="RefSeq" id="WP_066226425.1">
    <property type="nucleotide sequence ID" value="NZ_LQYN01000007.1"/>
</dbReference>
<dbReference type="CDD" id="cd00331">
    <property type="entry name" value="IGPS"/>
    <property type="match status" value="1"/>
</dbReference>
<feature type="domain" description="Indole-3-glycerol phosphate synthase" evidence="10">
    <location>
        <begin position="4"/>
        <end position="252"/>
    </location>
</feature>
<dbReference type="PANTHER" id="PTHR22854:SF2">
    <property type="entry name" value="INDOLE-3-GLYCEROL-PHOSPHATE SYNTHASE"/>
    <property type="match status" value="1"/>
</dbReference>
<dbReference type="GO" id="GO:0000162">
    <property type="term" value="P:L-tryptophan biosynthetic process"/>
    <property type="evidence" value="ECO:0007669"/>
    <property type="project" value="UniProtKB-UniRule"/>
</dbReference>
<dbReference type="InterPro" id="IPR001468">
    <property type="entry name" value="Indole-3-GlycerolPSynthase_CS"/>
</dbReference>
<dbReference type="GeneID" id="62498221"/>
<dbReference type="STRING" id="46224.B4102_1797"/>
<dbReference type="InterPro" id="IPR045186">
    <property type="entry name" value="Indole-3-glycerol_P_synth"/>
</dbReference>
<dbReference type="AlphaFoldDB" id="A0A150LGA3"/>
<keyword evidence="5 9" id="KW-0210">Decarboxylase</keyword>
<evidence type="ECO:0000256" key="3">
    <source>
        <dbReference type="ARBA" id="ARBA00008737"/>
    </source>
</evidence>
<protein>
    <recommendedName>
        <fullName evidence="9">Indole-3-glycerol phosphate synthase</fullName>
        <shortName evidence="9">IGPS</shortName>
        <ecNumber evidence="9">4.1.1.48</ecNumber>
    </recommendedName>
</protein>
<evidence type="ECO:0000313" key="11">
    <source>
        <dbReference type="EMBL" id="KYD11371.1"/>
    </source>
</evidence>
<sequence>MTILDEIIAEKVKEVQVLKETYVSENQDRLEKVDSIFDSFQKSKTMNIIAEIKRASPSKGDIHLHVNPAEQAKRYAELGANAISVLTDETFFKGSMDDLKEVRAAVSLPILCKDFIIDEIQIDRAKAFGANIILLIVAALSKHRMKQLYNYATSLGLDVLVEVHDEIELEAAIELNAKIIGINNRNLKTFKVDLTTTERLAKLVVDKNILLIGESGIKEEKDVERMEQAGVKGILVGETLMRSTDLAAIFNQLKTPFKSMVKR</sequence>
<proteinExistence type="inferred from homology"/>
<organism evidence="11 12">
    <name type="scientific">Heyndrickxia sporothermodurans</name>
    <dbReference type="NCBI Taxonomy" id="46224"/>
    <lineage>
        <taxon>Bacteria</taxon>
        <taxon>Bacillati</taxon>
        <taxon>Bacillota</taxon>
        <taxon>Bacilli</taxon>
        <taxon>Bacillales</taxon>
        <taxon>Bacillaceae</taxon>
        <taxon>Heyndrickxia</taxon>
    </lineage>
</organism>
<evidence type="ECO:0000256" key="4">
    <source>
        <dbReference type="ARBA" id="ARBA00022605"/>
    </source>
</evidence>
<evidence type="ECO:0000259" key="10">
    <source>
        <dbReference type="Pfam" id="PF00218"/>
    </source>
</evidence>
<comment type="catalytic activity">
    <reaction evidence="1 9">
        <text>1-(2-carboxyphenylamino)-1-deoxy-D-ribulose 5-phosphate + H(+) = (1S,2R)-1-C-(indol-3-yl)glycerol 3-phosphate + CO2 + H2O</text>
        <dbReference type="Rhea" id="RHEA:23476"/>
        <dbReference type="ChEBI" id="CHEBI:15377"/>
        <dbReference type="ChEBI" id="CHEBI:15378"/>
        <dbReference type="ChEBI" id="CHEBI:16526"/>
        <dbReference type="ChEBI" id="CHEBI:58613"/>
        <dbReference type="ChEBI" id="CHEBI:58866"/>
        <dbReference type="EC" id="4.1.1.48"/>
    </reaction>
</comment>
<dbReference type="PANTHER" id="PTHR22854">
    <property type="entry name" value="TRYPTOPHAN BIOSYNTHESIS PROTEIN"/>
    <property type="match status" value="1"/>
</dbReference>
<dbReference type="SUPFAM" id="SSF51366">
    <property type="entry name" value="Ribulose-phoshate binding barrel"/>
    <property type="match status" value="1"/>
</dbReference>
<keyword evidence="8 9" id="KW-0456">Lyase</keyword>
<dbReference type="GO" id="GO:0004640">
    <property type="term" value="F:phosphoribosylanthranilate isomerase activity"/>
    <property type="evidence" value="ECO:0007669"/>
    <property type="project" value="TreeGrafter"/>
</dbReference>
<dbReference type="Pfam" id="PF00218">
    <property type="entry name" value="IGPS"/>
    <property type="match status" value="1"/>
</dbReference>
<evidence type="ECO:0000256" key="1">
    <source>
        <dbReference type="ARBA" id="ARBA00001633"/>
    </source>
</evidence>
<dbReference type="FunFam" id="3.20.20.70:FF:000024">
    <property type="entry name" value="Indole-3-glycerol phosphate synthase"/>
    <property type="match status" value="1"/>
</dbReference>
<dbReference type="GO" id="GO:0004425">
    <property type="term" value="F:indole-3-glycerol-phosphate synthase activity"/>
    <property type="evidence" value="ECO:0007669"/>
    <property type="project" value="UniProtKB-UniRule"/>
</dbReference>
<dbReference type="PROSITE" id="PS00614">
    <property type="entry name" value="IGPS"/>
    <property type="match status" value="1"/>
</dbReference>